<protein>
    <submittedName>
        <fullName evidence="2">NMD3</fullName>
    </submittedName>
</protein>
<dbReference type="Pfam" id="PF21192">
    <property type="entry name" value="OB_NMD3"/>
    <property type="match status" value="1"/>
</dbReference>
<sequence>LQIGQDNQEVCTRSHLGHLLKPGDLVLGYDLRNSNVNSTLLDKMKTDRIPDIVLVRKVYDRSIRRERRNWKLKRLVQNDGDIYDSSSIGNEFEAWFFNFLEDLEEDEQMRQKINIYRDNTKQQAVCSDDITSDFPRGPSLHEMLDDLDLNADVEMIE</sequence>
<dbReference type="STRING" id="387005.A0A183HMI2"/>
<dbReference type="PANTHER" id="PTHR12746">
    <property type="entry name" value="NONSENSE-MEDIATED MRNA DECAY PROTEIN 3"/>
    <property type="match status" value="1"/>
</dbReference>
<proteinExistence type="predicted"/>
<accession>A0A183HMI2</accession>
<dbReference type="WBParaSite" id="OFLC_0000869301-mRNA-1">
    <property type="protein sequence ID" value="OFLC_0000869301-mRNA-1"/>
    <property type="gene ID" value="OFLC_0000869301"/>
</dbReference>
<dbReference type="GO" id="GO:0005737">
    <property type="term" value="C:cytoplasm"/>
    <property type="evidence" value="ECO:0007669"/>
    <property type="project" value="TreeGrafter"/>
</dbReference>
<dbReference type="GO" id="GO:0043023">
    <property type="term" value="F:ribosomal large subunit binding"/>
    <property type="evidence" value="ECO:0007669"/>
    <property type="project" value="InterPro"/>
</dbReference>
<dbReference type="InterPro" id="IPR048898">
    <property type="entry name" value="OB_NMD3"/>
</dbReference>
<reference evidence="2" key="1">
    <citation type="submission" date="2016-06" db="UniProtKB">
        <authorList>
            <consortium name="WormBaseParasite"/>
        </authorList>
    </citation>
    <scope>IDENTIFICATION</scope>
</reference>
<dbReference type="InterPro" id="IPR039768">
    <property type="entry name" value="Nmd3"/>
</dbReference>
<name>A0A183HMI2_9BILA</name>
<dbReference type="PANTHER" id="PTHR12746:SF2">
    <property type="entry name" value="60S RIBOSOMAL EXPORT PROTEIN NMD3"/>
    <property type="match status" value="1"/>
</dbReference>
<dbReference type="GO" id="GO:0000055">
    <property type="term" value="P:ribosomal large subunit export from nucleus"/>
    <property type="evidence" value="ECO:0007669"/>
    <property type="project" value="TreeGrafter"/>
</dbReference>
<organism evidence="2">
    <name type="scientific">Onchocerca flexuosa</name>
    <dbReference type="NCBI Taxonomy" id="387005"/>
    <lineage>
        <taxon>Eukaryota</taxon>
        <taxon>Metazoa</taxon>
        <taxon>Ecdysozoa</taxon>
        <taxon>Nematoda</taxon>
        <taxon>Chromadorea</taxon>
        <taxon>Rhabditida</taxon>
        <taxon>Spirurina</taxon>
        <taxon>Spiruromorpha</taxon>
        <taxon>Filarioidea</taxon>
        <taxon>Onchocercidae</taxon>
        <taxon>Onchocerca</taxon>
    </lineage>
</organism>
<evidence type="ECO:0000313" key="2">
    <source>
        <dbReference type="WBParaSite" id="OFLC_0000869301-mRNA-1"/>
    </source>
</evidence>
<evidence type="ECO:0000259" key="1">
    <source>
        <dbReference type="Pfam" id="PF21192"/>
    </source>
</evidence>
<dbReference type="AlphaFoldDB" id="A0A183HMI2"/>
<feature type="domain" description="60S ribosomal export protein NMD3 OB-fold" evidence="1">
    <location>
        <begin position="3"/>
        <end position="57"/>
    </location>
</feature>
<dbReference type="GO" id="GO:0005634">
    <property type="term" value="C:nucleus"/>
    <property type="evidence" value="ECO:0007669"/>
    <property type="project" value="TreeGrafter"/>
</dbReference>